<keyword evidence="3" id="KW-0808">Transferase</keyword>
<keyword evidence="6 8" id="KW-0472">Membrane</keyword>
<dbReference type="Pfam" id="PF09594">
    <property type="entry name" value="GT87"/>
    <property type="match status" value="1"/>
</dbReference>
<proteinExistence type="inferred from homology"/>
<accession>A0A9W6HP90</accession>
<dbReference type="GO" id="GO:0005886">
    <property type="term" value="C:plasma membrane"/>
    <property type="evidence" value="ECO:0007669"/>
    <property type="project" value="UniProtKB-SubCell"/>
</dbReference>
<dbReference type="InterPro" id="IPR018584">
    <property type="entry name" value="GT87"/>
</dbReference>
<feature type="transmembrane region" description="Helical" evidence="8">
    <location>
        <begin position="138"/>
        <end position="162"/>
    </location>
</feature>
<feature type="transmembrane region" description="Helical" evidence="8">
    <location>
        <begin position="244"/>
        <end position="267"/>
    </location>
</feature>
<sequence length="392" mass="41298">MHIGVAWLGFALPNEPMGDIYHVYEPWSLHALTGAGIVGITEPWVYPQLALVPMILAHGFDPIAGYIVGWAIVAALVDAAAFAVLVGRASSRPRVIAGGFWLAFIAALGPVGLYRLEAVTVALSIIGCLWIVGRPWAASLLLAAATWIKVWPAALLAAAVIAARRRAALIGGAVALTALTLGGVTLAGGGTYAFGFVGEQTTRGLQIESPVATPYVWGTVLHVPGFQVYYSPELLTYQVDGPQIGLVVAAMTPLLLTVMAALVAVGIVHVRRGVRFVSLFPPLSLALVLGFIVCNKVGSPQYLAWLVPSLVTGLVIARRRWAAPALLSLVAAVLTQLVYPVFYDGILSPAVGPVTILTLRNLVLIALFVWMVVRVIRLPAPLRATTPAVAAP</sequence>
<keyword evidence="5 8" id="KW-1133">Transmembrane helix</keyword>
<keyword evidence="4 8" id="KW-0812">Transmembrane</keyword>
<comment type="similarity">
    <text evidence="7">Belongs to the glycosyltransferase 87 family.</text>
</comment>
<keyword evidence="10" id="KW-1185">Reference proteome</keyword>
<feature type="transmembrane region" description="Helical" evidence="8">
    <location>
        <begin position="63"/>
        <end position="87"/>
    </location>
</feature>
<evidence type="ECO:0000256" key="3">
    <source>
        <dbReference type="ARBA" id="ARBA00022679"/>
    </source>
</evidence>
<evidence type="ECO:0000256" key="5">
    <source>
        <dbReference type="ARBA" id="ARBA00022989"/>
    </source>
</evidence>
<organism evidence="9 10">
    <name type="scientific">Microbacterium dextranolyticum</name>
    <dbReference type="NCBI Taxonomy" id="36806"/>
    <lineage>
        <taxon>Bacteria</taxon>
        <taxon>Bacillati</taxon>
        <taxon>Actinomycetota</taxon>
        <taxon>Actinomycetes</taxon>
        <taxon>Micrococcales</taxon>
        <taxon>Microbacteriaceae</taxon>
        <taxon>Microbacterium</taxon>
    </lineage>
</organism>
<feature type="transmembrane region" description="Helical" evidence="8">
    <location>
        <begin position="99"/>
        <end position="132"/>
    </location>
</feature>
<evidence type="ECO:0000313" key="10">
    <source>
        <dbReference type="Proteomes" id="UP001142291"/>
    </source>
</evidence>
<keyword evidence="2" id="KW-1003">Cell membrane</keyword>
<reference evidence="9" key="2">
    <citation type="submission" date="2023-01" db="EMBL/GenBank/DDBJ databases">
        <authorList>
            <person name="Sun Q."/>
            <person name="Evtushenko L."/>
        </authorList>
    </citation>
    <scope>NUCLEOTIDE SEQUENCE</scope>
    <source>
        <strain evidence="9">VKM Ac-1940</strain>
    </source>
</reference>
<name>A0A9W6HP90_9MICO</name>
<evidence type="ECO:0000256" key="1">
    <source>
        <dbReference type="ARBA" id="ARBA00004651"/>
    </source>
</evidence>
<dbReference type="GO" id="GO:0016758">
    <property type="term" value="F:hexosyltransferase activity"/>
    <property type="evidence" value="ECO:0007669"/>
    <property type="project" value="InterPro"/>
</dbReference>
<evidence type="ECO:0000256" key="6">
    <source>
        <dbReference type="ARBA" id="ARBA00023136"/>
    </source>
</evidence>
<feature type="transmembrane region" description="Helical" evidence="8">
    <location>
        <begin position="169"/>
        <end position="194"/>
    </location>
</feature>
<dbReference type="Proteomes" id="UP001142291">
    <property type="component" value="Unassembled WGS sequence"/>
</dbReference>
<evidence type="ECO:0000256" key="4">
    <source>
        <dbReference type="ARBA" id="ARBA00022692"/>
    </source>
</evidence>
<feature type="transmembrane region" description="Helical" evidence="8">
    <location>
        <begin position="274"/>
        <end position="293"/>
    </location>
</feature>
<evidence type="ECO:0000256" key="2">
    <source>
        <dbReference type="ARBA" id="ARBA00022475"/>
    </source>
</evidence>
<feature type="transmembrane region" description="Helical" evidence="8">
    <location>
        <begin position="299"/>
        <end position="317"/>
    </location>
</feature>
<evidence type="ECO:0000313" key="9">
    <source>
        <dbReference type="EMBL" id="GLJ96477.1"/>
    </source>
</evidence>
<dbReference type="AlphaFoldDB" id="A0A9W6HP90"/>
<gene>
    <name evidence="9" type="ORF">GCM10017591_25400</name>
</gene>
<evidence type="ECO:0000256" key="7">
    <source>
        <dbReference type="ARBA" id="ARBA00024033"/>
    </source>
</evidence>
<feature type="transmembrane region" description="Helical" evidence="8">
    <location>
        <begin position="324"/>
        <end position="342"/>
    </location>
</feature>
<reference evidence="9" key="1">
    <citation type="journal article" date="2014" name="Int. J. Syst. Evol. Microbiol.">
        <title>Complete genome sequence of Corynebacterium casei LMG S-19264T (=DSM 44701T), isolated from a smear-ripened cheese.</title>
        <authorList>
            <consortium name="US DOE Joint Genome Institute (JGI-PGF)"/>
            <person name="Walter F."/>
            <person name="Albersmeier A."/>
            <person name="Kalinowski J."/>
            <person name="Ruckert C."/>
        </authorList>
    </citation>
    <scope>NUCLEOTIDE SEQUENCE</scope>
    <source>
        <strain evidence="9">VKM Ac-1940</strain>
    </source>
</reference>
<protein>
    <recommendedName>
        <fullName evidence="11">DUF2029 domain-containing protein</fullName>
    </recommendedName>
</protein>
<comment type="caution">
    <text evidence="9">The sequence shown here is derived from an EMBL/GenBank/DDBJ whole genome shotgun (WGS) entry which is preliminary data.</text>
</comment>
<feature type="transmembrane region" description="Helical" evidence="8">
    <location>
        <begin position="354"/>
        <end position="373"/>
    </location>
</feature>
<comment type="subcellular location">
    <subcellularLocation>
        <location evidence="1">Cell membrane</location>
        <topology evidence="1">Multi-pass membrane protein</topology>
    </subcellularLocation>
</comment>
<evidence type="ECO:0008006" key="11">
    <source>
        <dbReference type="Google" id="ProtNLM"/>
    </source>
</evidence>
<evidence type="ECO:0000256" key="8">
    <source>
        <dbReference type="SAM" id="Phobius"/>
    </source>
</evidence>
<dbReference type="EMBL" id="BSER01000011">
    <property type="protein sequence ID" value="GLJ96477.1"/>
    <property type="molecule type" value="Genomic_DNA"/>
</dbReference>